<sequence>MAAREATGHSYLVAFWQPILILMLGAVLSGSTTGCPSRCECNIQERSVMCHRKKLMTVPEGIPAETKLLDLSKNRIRTINPDEFAMFPNLENLELSENTISTIEPGAFNNLYGLSNLTQLDISENKIVILLDYMFQDLYNLRSLE</sequence>
<dbReference type="GO" id="GO:0005886">
    <property type="term" value="C:plasma membrane"/>
    <property type="evidence" value="ECO:0007669"/>
    <property type="project" value="UniProtKB-SubCell"/>
</dbReference>
<dbReference type="EMBL" id="JAPTMU010000009">
    <property type="protein sequence ID" value="KAJ4938061.1"/>
    <property type="molecule type" value="Genomic_DNA"/>
</dbReference>
<dbReference type="PROSITE" id="PS51257">
    <property type="entry name" value="PROKAR_LIPOPROTEIN"/>
    <property type="match status" value="1"/>
</dbReference>
<protein>
    <recommendedName>
        <fullName evidence="9">LRRNT domain-containing protein</fullName>
    </recommendedName>
</protein>
<dbReference type="SUPFAM" id="SSF52058">
    <property type="entry name" value="L domain-like"/>
    <property type="match status" value="1"/>
</dbReference>
<evidence type="ECO:0000256" key="5">
    <source>
        <dbReference type="ARBA" id="ARBA00022737"/>
    </source>
</evidence>
<dbReference type="Pfam" id="PF00560">
    <property type="entry name" value="LRR_1"/>
    <property type="match status" value="1"/>
</dbReference>
<dbReference type="FunFam" id="3.80.10.10:FF:000082">
    <property type="entry name" value="Leucine-rich repeat-containing 24"/>
    <property type="match status" value="1"/>
</dbReference>
<dbReference type="AlphaFoldDB" id="A0AAD6B4U9"/>
<name>A0AAD6B4U9_9TELE</name>
<evidence type="ECO:0000256" key="8">
    <source>
        <dbReference type="SAM" id="SignalP"/>
    </source>
</evidence>
<dbReference type="PROSITE" id="PS51450">
    <property type="entry name" value="LRR"/>
    <property type="match status" value="1"/>
</dbReference>
<feature type="signal peptide" evidence="8">
    <location>
        <begin position="1"/>
        <end position="34"/>
    </location>
</feature>
<keyword evidence="4 8" id="KW-0732">Signal</keyword>
<dbReference type="PANTHER" id="PTHR24369:SF178">
    <property type="entry name" value="LEUCINE-RICH REPEAT AND IMMUNOGLOBULIN-LIKE DOMAIN-CONTAINING NOGO RECEPTOR-INTERACTING PROTEIN 1"/>
    <property type="match status" value="1"/>
</dbReference>
<keyword evidence="7" id="KW-0393">Immunoglobulin domain</keyword>
<evidence type="ECO:0000313" key="11">
    <source>
        <dbReference type="Proteomes" id="UP001219934"/>
    </source>
</evidence>
<dbReference type="InterPro" id="IPR001611">
    <property type="entry name" value="Leu-rich_rpt"/>
</dbReference>
<evidence type="ECO:0000256" key="1">
    <source>
        <dbReference type="ARBA" id="ARBA00004251"/>
    </source>
</evidence>
<evidence type="ECO:0000259" key="9">
    <source>
        <dbReference type="SMART" id="SM00013"/>
    </source>
</evidence>
<proteinExistence type="predicted"/>
<dbReference type="InterPro" id="IPR050541">
    <property type="entry name" value="LRR_TM_domain-containing"/>
</dbReference>
<dbReference type="Pfam" id="PF13855">
    <property type="entry name" value="LRR_8"/>
    <property type="match status" value="1"/>
</dbReference>
<keyword evidence="11" id="KW-1185">Reference proteome</keyword>
<dbReference type="PRINTS" id="PR00019">
    <property type="entry name" value="LEURICHRPT"/>
</dbReference>
<evidence type="ECO:0000256" key="7">
    <source>
        <dbReference type="ARBA" id="ARBA00023319"/>
    </source>
</evidence>
<keyword evidence="6" id="KW-0325">Glycoprotein</keyword>
<dbReference type="InterPro" id="IPR032675">
    <property type="entry name" value="LRR_dom_sf"/>
</dbReference>
<evidence type="ECO:0000256" key="3">
    <source>
        <dbReference type="ARBA" id="ARBA00022614"/>
    </source>
</evidence>
<comment type="subcellular location">
    <subcellularLocation>
        <location evidence="1">Cell membrane</location>
        <topology evidence="1">Single-pass type I membrane protein</topology>
    </subcellularLocation>
</comment>
<keyword evidence="2" id="KW-1003">Cell membrane</keyword>
<dbReference type="SMART" id="SM00013">
    <property type="entry name" value="LRRNT"/>
    <property type="match status" value="1"/>
</dbReference>
<dbReference type="Proteomes" id="UP001219934">
    <property type="component" value="Unassembled WGS sequence"/>
</dbReference>
<comment type="caution">
    <text evidence="10">The sequence shown here is derived from an EMBL/GenBank/DDBJ whole genome shotgun (WGS) entry which is preliminary data.</text>
</comment>
<evidence type="ECO:0000256" key="6">
    <source>
        <dbReference type="ARBA" id="ARBA00023180"/>
    </source>
</evidence>
<dbReference type="PANTHER" id="PTHR24369">
    <property type="entry name" value="ANTIGEN BSP, PUTATIVE-RELATED"/>
    <property type="match status" value="1"/>
</dbReference>
<dbReference type="InterPro" id="IPR003591">
    <property type="entry name" value="Leu-rich_rpt_typical-subtyp"/>
</dbReference>
<gene>
    <name evidence="10" type="ORF">JOQ06_002687</name>
</gene>
<accession>A0AAD6B4U9</accession>
<dbReference type="InterPro" id="IPR000372">
    <property type="entry name" value="LRRNT"/>
</dbReference>
<keyword evidence="5" id="KW-0677">Repeat</keyword>
<feature type="non-terminal residue" evidence="10">
    <location>
        <position position="145"/>
    </location>
</feature>
<organism evidence="10 11">
    <name type="scientific">Pogonophryne albipinna</name>
    <dbReference type="NCBI Taxonomy" id="1090488"/>
    <lineage>
        <taxon>Eukaryota</taxon>
        <taxon>Metazoa</taxon>
        <taxon>Chordata</taxon>
        <taxon>Craniata</taxon>
        <taxon>Vertebrata</taxon>
        <taxon>Euteleostomi</taxon>
        <taxon>Actinopterygii</taxon>
        <taxon>Neopterygii</taxon>
        <taxon>Teleostei</taxon>
        <taxon>Neoteleostei</taxon>
        <taxon>Acanthomorphata</taxon>
        <taxon>Eupercaria</taxon>
        <taxon>Perciformes</taxon>
        <taxon>Notothenioidei</taxon>
        <taxon>Pogonophryne</taxon>
    </lineage>
</organism>
<reference evidence="10" key="1">
    <citation type="submission" date="2022-11" db="EMBL/GenBank/DDBJ databases">
        <title>Chromosome-level genome of Pogonophryne albipinna.</title>
        <authorList>
            <person name="Jo E."/>
        </authorList>
    </citation>
    <scope>NUCLEOTIDE SEQUENCE</scope>
    <source>
        <strain evidence="10">SGF0006</strain>
        <tissue evidence="10">Muscle</tissue>
    </source>
</reference>
<dbReference type="SMART" id="SM00369">
    <property type="entry name" value="LRR_TYP"/>
    <property type="match status" value="3"/>
</dbReference>
<dbReference type="Gene3D" id="3.80.10.10">
    <property type="entry name" value="Ribonuclease Inhibitor"/>
    <property type="match status" value="1"/>
</dbReference>
<evidence type="ECO:0000313" key="10">
    <source>
        <dbReference type="EMBL" id="KAJ4938061.1"/>
    </source>
</evidence>
<evidence type="ECO:0000256" key="2">
    <source>
        <dbReference type="ARBA" id="ARBA00022475"/>
    </source>
</evidence>
<feature type="chain" id="PRO_5042011197" description="LRRNT domain-containing protein" evidence="8">
    <location>
        <begin position="35"/>
        <end position="145"/>
    </location>
</feature>
<evidence type="ECO:0000256" key="4">
    <source>
        <dbReference type="ARBA" id="ARBA00022729"/>
    </source>
</evidence>
<feature type="domain" description="LRRNT" evidence="9">
    <location>
        <begin position="34"/>
        <end position="68"/>
    </location>
</feature>
<keyword evidence="2" id="KW-0472">Membrane</keyword>
<keyword evidence="3" id="KW-0433">Leucine-rich repeat</keyword>